<evidence type="ECO:0000313" key="2">
    <source>
        <dbReference type="EMBL" id="OGN09300.1"/>
    </source>
</evidence>
<accession>A0A1F8F9R1</accession>
<proteinExistence type="predicted"/>
<sequence>MINKYFILIGISVLIIGGGIFYRTVLLSEADKPVETGVVRSLKIVAKKDQWKWEPETIEVDRGDRIKLEAINEDDYDHGLAIDAFGVSQRMPARSTIYVEFVVTQLGDFPYYCSVPCGEGIVDGVKRTHFDMIGVIKVRQPPARSEP</sequence>
<dbReference type="EMBL" id="MGJP01000039">
    <property type="protein sequence ID" value="OGN09300.1"/>
    <property type="molecule type" value="Genomic_DNA"/>
</dbReference>
<evidence type="ECO:0000256" key="1">
    <source>
        <dbReference type="SAM" id="Phobius"/>
    </source>
</evidence>
<protein>
    <recommendedName>
        <fullName evidence="4">EfeO-type cupredoxin-like domain-containing protein</fullName>
    </recommendedName>
</protein>
<comment type="caution">
    <text evidence="2">The sequence shown here is derived from an EMBL/GenBank/DDBJ whole genome shotgun (WGS) entry which is preliminary data.</text>
</comment>
<reference evidence="2 3" key="1">
    <citation type="journal article" date="2016" name="Nat. Commun.">
        <title>Thousands of microbial genomes shed light on interconnected biogeochemical processes in an aquifer system.</title>
        <authorList>
            <person name="Anantharaman K."/>
            <person name="Brown C.T."/>
            <person name="Hug L.A."/>
            <person name="Sharon I."/>
            <person name="Castelle C.J."/>
            <person name="Probst A.J."/>
            <person name="Thomas B.C."/>
            <person name="Singh A."/>
            <person name="Wilkins M.J."/>
            <person name="Karaoz U."/>
            <person name="Brodie E.L."/>
            <person name="Williams K.H."/>
            <person name="Hubbard S.S."/>
            <person name="Banfield J.F."/>
        </authorList>
    </citation>
    <scope>NUCLEOTIDE SEQUENCE [LARGE SCALE GENOMIC DNA]</scope>
</reference>
<keyword evidence="1" id="KW-0472">Membrane</keyword>
<organism evidence="2 3">
    <name type="scientific">Candidatus Yanofskybacteria bacterium RIFCSPHIGHO2_02_FULL_41_11</name>
    <dbReference type="NCBI Taxonomy" id="1802675"/>
    <lineage>
        <taxon>Bacteria</taxon>
        <taxon>Candidatus Yanofskyibacteriota</taxon>
    </lineage>
</organism>
<feature type="transmembrane region" description="Helical" evidence="1">
    <location>
        <begin position="6"/>
        <end position="25"/>
    </location>
</feature>
<evidence type="ECO:0008006" key="4">
    <source>
        <dbReference type="Google" id="ProtNLM"/>
    </source>
</evidence>
<dbReference type="AlphaFoldDB" id="A0A1F8F9R1"/>
<dbReference type="SUPFAM" id="SSF49503">
    <property type="entry name" value="Cupredoxins"/>
    <property type="match status" value="1"/>
</dbReference>
<dbReference type="Proteomes" id="UP000177167">
    <property type="component" value="Unassembled WGS sequence"/>
</dbReference>
<dbReference type="InterPro" id="IPR008972">
    <property type="entry name" value="Cupredoxin"/>
</dbReference>
<keyword evidence="1" id="KW-0812">Transmembrane</keyword>
<keyword evidence="1" id="KW-1133">Transmembrane helix</keyword>
<dbReference type="Gene3D" id="2.60.40.420">
    <property type="entry name" value="Cupredoxins - blue copper proteins"/>
    <property type="match status" value="1"/>
</dbReference>
<evidence type="ECO:0000313" key="3">
    <source>
        <dbReference type="Proteomes" id="UP000177167"/>
    </source>
</evidence>
<name>A0A1F8F9R1_9BACT</name>
<gene>
    <name evidence="2" type="ORF">A3J46_02060</name>
</gene>